<dbReference type="InterPro" id="IPR029044">
    <property type="entry name" value="Nucleotide-diphossugar_trans"/>
</dbReference>
<dbReference type="RefSeq" id="WP_344412264.1">
    <property type="nucleotide sequence ID" value="NZ_BAAAQK010000003.1"/>
</dbReference>
<dbReference type="InterPro" id="IPR050834">
    <property type="entry name" value="Glycosyltransf_2"/>
</dbReference>
<evidence type="ECO:0000313" key="3">
    <source>
        <dbReference type="EMBL" id="GAA1831656.1"/>
    </source>
</evidence>
<organism evidence="3 4">
    <name type="scientific">Pseudonocardia ailaonensis</name>
    <dbReference type="NCBI Taxonomy" id="367279"/>
    <lineage>
        <taxon>Bacteria</taxon>
        <taxon>Bacillati</taxon>
        <taxon>Actinomycetota</taxon>
        <taxon>Actinomycetes</taxon>
        <taxon>Pseudonocardiales</taxon>
        <taxon>Pseudonocardiaceae</taxon>
        <taxon>Pseudonocardia</taxon>
    </lineage>
</organism>
<keyword evidence="4" id="KW-1185">Reference proteome</keyword>
<sequence>MTTDPQTHRPRPGEASSVRGAVEAVAGTEDLVEDGVLADDGLDDDEDERGGTWCCQLELAGPGQVMSAGPQSPDHAWVRALVRLHGEPLGYATVPARAGGFDLAELVTVSWSQWSEEIADHLAGEGHPRPTSLTVADLPLPVAGGSCPGRVSTDRFVSVVVCTHNRTAILPRCLASLGALTYPNLEIIIVDNAPSDGSTRAVVEKMMATDSRFRYVAEPRAGLSFARNKGLREAGGEIIAYTDDDVTVDPQWVEGLVRGFGRRADVGCVTGLVCTASMSTTVEAYFDARASSWSTRVRPHVFELIQDSAGGPLYPFSAGVFGTGANFAFDRGVLGQADGFDEALGAGSPTRGGEDLDAFVNTLLRDRTIVYEPSAIVWHYHRVGHRELLRQLYGYGTGFAAFITKCLIRRSTRWEVIRRIPAGLGRIVSIRSETKEALGEQHEFPKGATLVELMGYATGPFLYARALRDNRRVRKELVEP</sequence>
<dbReference type="PANTHER" id="PTHR43685">
    <property type="entry name" value="GLYCOSYLTRANSFERASE"/>
    <property type="match status" value="1"/>
</dbReference>
<dbReference type="Gene3D" id="3.90.550.10">
    <property type="entry name" value="Spore Coat Polysaccharide Biosynthesis Protein SpsA, Chain A"/>
    <property type="match status" value="1"/>
</dbReference>
<accession>A0ABN2MMA1</accession>
<dbReference type="Pfam" id="PF00535">
    <property type="entry name" value="Glycos_transf_2"/>
    <property type="match status" value="1"/>
</dbReference>
<reference evidence="3 4" key="1">
    <citation type="journal article" date="2019" name="Int. J. Syst. Evol. Microbiol.">
        <title>The Global Catalogue of Microorganisms (GCM) 10K type strain sequencing project: providing services to taxonomists for standard genome sequencing and annotation.</title>
        <authorList>
            <consortium name="The Broad Institute Genomics Platform"/>
            <consortium name="The Broad Institute Genome Sequencing Center for Infectious Disease"/>
            <person name="Wu L."/>
            <person name="Ma J."/>
        </authorList>
    </citation>
    <scope>NUCLEOTIDE SEQUENCE [LARGE SCALE GENOMIC DNA]</scope>
    <source>
        <strain evidence="3 4">JCM 16009</strain>
    </source>
</reference>
<protein>
    <recommendedName>
        <fullName evidence="2">Glycosyltransferase 2-like domain-containing protein</fullName>
    </recommendedName>
</protein>
<name>A0ABN2MMA1_9PSEU</name>
<dbReference type="PANTHER" id="PTHR43685:SF3">
    <property type="entry name" value="SLR2126 PROTEIN"/>
    <property type="match status" value="1"/>
</dbReference>
<feature type="domain" description="Glycosyltransferase 2-like" evidence="2">
    <location>
        <begin position="158"/>
        <end position="278"/>
    </location>
</feature>
<gene>
    <name evidence="3" type="ORF">GCM10009836_07050</name>
</gene>
<dbReference type="EMBL" id="BAAAQK010000003">
    <property type="protein sequence ID" value="GAA1831656.1"/>
    <property type="molecule type" value="Genomic_DNA"/>
</dbReference>
<dbReference type="CDD" id="cd00761">
    <property type="entry name" value="Glyco_tranf_GTA_type"/>
    <property type="match status" value="1"/>
</dbReference>
<proteinExistence type="predicted"/>
<evidence type="ECO:0000313" key="4">
    <source>
        <dbReference type="Proteomes" id="UP001500449"/>
    </source>
</evidence>
<evidence type="ECO:0000259" key="2">
    <source>
        <dbReference type="Pfam" id="PF00535"/>
    </source>
</evidence>
<dbReference type="SUPFAM" id="SSF53448">
    <property type="entry name" value="Nucleotide-diphospho-sugar transferases"/>
    <property type="match status" value="1"/>
</dbReference>
<dbReference type="Proteomes" id="UP001500449">
    <property type="component" value="Unassembled WGS sequence"/>
</dbReference>
<dbReference type="InterPro" id="IPR001173">
    <property type="entry name" value="Glyco_trans_2-like"/>
</dbReference>
<feature type="region of interest" description="Disordered" evidence="1">
    <location>
        <begin position="1"/>
        <end position="20"/>
    </location>
</feature>
<evidence type="ECO:0000256" key="1">
    <source>
        <dbReference type="SAM" id="MobiDB-lite"/>
    </source>
</evidence>
<comment type="caution">
    <text evidence="3">The sequence shown here is derived from an EMBL/GenBank/DDBJ whole genome shotgun (WGS) entry which is preliminary data.</text>
</comment>